<evidence type="ECO:0000256" key="17">
    <source>
        <dbReference type="ARBA" id="ARBA00044112"/>
    </source>
</evidence>
<evidence type="ECO:0000256" key="18">
    <source>
        <dbReference type="ARBA" id="ARBA00044346"/>
    </source>
</evidence>
<keyword evidence="6" id="KW-0963">Cytoplasm</keyword>
<keyword evidence="9" id="KW-0498">Mitosis</keyword>
<proteinExistence type="inferred from homology"/>
<organism evidence="20 21">
    <name type="scientific">Ophiostoma piceae (strain UAMH 11346)</name>
    <name type="common">Sap stain fungus</name>
    <dbReference type="NCBI Taxonomy" id="1262450"/>
    <lineage>
        <taxon>Eukaryota</taxon>
        <taxon>Fungi</taxon>
        <taxon>Dikarya</taxon>
        <taxon>Ascomycota</taxon>
        <taxon>Pezizomycotina</taxon>
        <taxon>Sordariomycetes</taxon>
        <taxon>Sordariomycetidae</taxon>
        <taxon>Ophiostomatales</taxon>
        <taxon>Ophiostomataceae</taxon>
        <taxon>Ophiostoma</taxon>
    </lineage>
</organism>
<keyword evidence="15" id="KW-0131">Cell cycle</keyword>
<evidence type="ECO:0000313" key="21">
    <source>
        <dbReference type="Proteomes" id="UP000016923"/>
    </source>
</evidence>
<comment type="similarity">
    <text evidence="4">Belongs to the DASH complex SPC34 family.</text>
</comment>
<evidence type="ECO:0000256" key="12">
    <source>
        <dbReference type="ARBA" id="ARBA00023054"/>
    </source>
</evidence>
<dbReference type="OMA" id="AHEALWW"/>
<keyword evidence="13" id="KW-0206">Cytoskeleton</keyword>
<dbReference type="eggNOG" id="ENOG502SCS2">
    <property type="taxonomic scope" value="Eukaryota"/>
</dbReference>
<dbReference type="InterPro" id="IPR013966">
    <property type="entry name" value="Spc34"/>
</dbReference>
<evidence type="ECO:0000256" key="11">
    <source>
        <dbReference type="ARBA" id="ARBA00022838"/>
    </source>
</evidence>
<evidence type="ECO:0000256" key="15">
    <source>
        <dbReference type="ARBA" id="ARBA00023306"/>
    </source>
</evidence>
<evidence type="ECO:0000256" key="10">
    <source>
        <dbReference type="ARBA" id="ARBA00022829"/>
    </source>
</evidence>
<reference evidence="20 21" key="1">
    <citation type="journal article" date="2013" name="BMC Genomics">
        <title>The genome and transcriptome of the pine saprophyte Ophiostoma piceae, and a comparison with the bark beetle-associated pine pathogen Grosmannia clavigera.</title>
        <authorList>
            <person name="Haridas S."/>
            <person name="Wang Y."/>
            <person name="Lim L."/>
            <person name="Massoumi Alamouti S."/>
            <person name="Jackman S."/>
            <person name="Docking R."/>
            <person name="Robertson G."/>
            <person name="Birol I."/>
            <person name="Bohlmann J."/>
            <person name="Breuil C."/>
        </authorList>
    </citation>
    <scope>NUCLEOTIDE SEQUENCE [LARGE SCALE GENOMIC DNA]</scope>
    <source>
        <strain evidence="20 21">UAMH 11346</strain>
    </source>
</reference>
<dbReference type="Pfam" id="PF08657">
    <property type="entry name" value="DASH_Spc34"/>
    <property type="match status" value="2"/>
</dbReference>
<sequence length="486" mass="51388">MSHLSAYLDQISMSCQGISSLPFPPPKVFTNALLYNEDITGLIRDTETHERALFSVPAPAKTAPEAPEAAAAAAAAAPDTATGARRRQTVFNVTGGEVTTGPPSARPSAAPRRQTAVAAVLGGDLHAQIEHRHSQKNGGDVDVNILLKGAEKLCSVYALPGALERIPVLRQKHAQQANTLIYYENKVAEQAQRLEEMNRWRGGGDGDDDNDDDTVMAAAPVDGPTEEDLRLEEEEIRELERKKKELQERLRAMDKDLGGLLITPNNCPLFPSLPLLCAQEFGNERLRVLGTADLKLVVDDKVRHAVDAARKSLADLDIDLGATVVGAVVEPSTCLVCVEAAARGRLDELVVRRDVAALLKVELEQAVDDRVLVAVLGIGSSFVLLLGELDDAVGIARVAGLALVGEVDALGRTHGAHAGIQMRHPLGTELGGHALVDGHADLGGVGVEVKGQPGDSKAVVGAAGHGLLVDLNGLFQAFLAEVALGR</sequence>
<evidence type="ECO:0000256" key="1">
    <source>
        <dbReference type="ARBA" id="ARBA00004123"/>
    </source>
</evidence>
<gene>
    <name evidence="20" type="ORF">F503_07647</name>
</gene>
<evidence type="ECO:0000256" key="9">
    <source>
        <dbReference type="ARBA" id="ARBA00022776"/>
    </source>
</evidence>
<feature type="coiled-coil region" evidence="19">
    <location>
        <begin position="229"/>
        <end position="256"/>
    </location>
</feature>
<dbReference type="GO" id="GO:0008608">
    <property type="term" value="P:attachment of spindle microtubules to kinetochore"/>
    <property type="evidence" value="ECO:0007669"/>
    <property type="project" value="InterPro"/>
</dbReference>
<evidence type="ECO:0000256" key="14">
    <source>
        <dbReference type="ARBA" id="ARBA00023242"/>
    </source>
</evidence>
<keyword evidence="7" id="KW-0132">Cell division</keyword>
<dbReference type="AlphaFoldDB" id="S3BPU3"/>
<evidence type="ECO:0000256" key="13">
    <source>
        <dbReference type="ARBA" id="ARBA00023212"/>
    </source>
</evidence>
<comment type="subcellular location">
    <subcellularLocation>
        <location evidence="3">Chromosome</location>
        <location evidence="3">Centromere</location>
        <location evidence="3">Kinetochore</location>
    </subcellularLocation>
    <subcellularLocation>
        <location evidence="2">Cytoplasm</location>
        <location evidence="2">Cytoskeleton</location>
        <location evidence="2">Spindle</location>
    </subcellularLocation>
    <subcellularLocation>
        <location evidence="1">Nucleus</location>
    </subcellularLocation>
</comment>
<keyword evidence="10" id="KW-0159">Chromosome partition</keyword>
<evidence type="ECO:0000256" key="7">
    <source>
        <dbReference type="ARBA" id="ARBA00022618"/>
    </source>
</evidence>
<evidence type="ECO:0000256" key="8">
    <source>
        <dbReference type="ARBA" id="ARBA00022701"/>
    </source>
</evidence>
<evidence type="ECO:0000313" key="20">
    <source>
        <dbReference type="EMBL" id="EPE03344.1"/>
    </source>
</evidence>
<dbReference type="GO" id="GO:0042729">
    <property type="term" value="C:DASH complex"/>
    <property type="evidence" value="ECO:0007669"/>
    <property type="project" value="InterPro"/>
</dbReference>
<keyword evidence="16" id="KW-0137">Centromere</keyword>
<keyword evidence="14" id="KW-0539">Nucleus</keyword>
<dbReference type="EMBL" id="KE148168">
    <property type="protein sequence ID" value="EPE03344.1"/>
    <property type="molecule type" value="Genomic_DNA"/>
</dbReference>
<evidence type="ECO:0000256" key="19">
    <source>
        <dbReference type="SAM" id="Coils"/>
    </source>
</evidence>
<evidence type="ECO:0000256" key="3">
    <source>
        <dbReference type="ARBA" id="ARBA00004629"/>
    </source>
</evidence>
<dbReference type="Proteomes" id="UP000016923">
    <property type="component" value="Unassembled WGS sequence"/>
</dbReference>
<dbReference type="OrthoDB" id="10016597at2759"/>
<protein>
    <recommendedName>
        <fullName evidence="17">DASH complex subunit SPC34</fullName>
    </recommendedName>
    <alternativeName>
        <fullName evidence="18">Outer kinetochore protein SPC34</fullName>
    </alternativeName>
</protein>
<dbReference type="GO" id="GO:0051301">
    <property type="term" value="P:cell division"/>
    <property type="evidence" value="ECO:0007669"/>
    <property type="project" value="UniProtKB-KW"/>
</dbReference>
<dbReference type="GO" id="GO:0005876">
    <property type="term" value="C:spindle microtubule"/>
    <property type="evidence" value="ECO:0007669"/>
    <property type="project" value="InterPro"/>
</dbReference>
<evidence type="ECO:0000256" key="5">
    <source>
        <dbReference type="ARBA" id="ARBA00022454"/>
    </source>
</evidence>
<keyword evidence="5" id="KW-0158">Chromosome</keyword>
<name>S3BPU3_OPHP1</name>
<evidence type="ECO:0000256" key="16">
    <source>
        <dbReference type="ARBA" id="ARBA00023328"/>
    </source>
</evidence>
<evidence type="ECO:0000256" key="6">
    <source>
        <dbReference type="ARBA" id="ARBA00022490"/>
    </source>
</evidence>
<keyword evidence="21" id="KW-1185">Reference proteome</keyword>
<evidence type="ECO:0000256" key="2">
    <source>
        <dbReference type="ARBA" id="ARBA00004186"/>
    </source>
</evidence>
<keyword evidence="8" id="KW-0493">Microtubule</keyword>
<keyword evidence="12 19" id="KW-0175">Coiled coil</keyword>
<dbReference type="VEuPathDB" id="FungiDB:F503_07647"/>
<evidence type="ECO:0000256" key="4">
    <source>
        <dbReference type="ARBA" id="ARBA00008491"/>
    </source>
</evidence>
<accession>S3BPU3</accession>
<dbReference type="HOGENOM" id="CLU_561503_0_0_1"/>
<keyword evidence="11" id="KW-0995">Kinetochore</keyword>